<name>A0AC35TWE6_9BILA</name>
<proteinExistence type="predicted"/>
<reference evidence="2" key="1">
    <citation type="submission" date="2016-11" db="UniProtKB">
        <authorList>
            <consortium name="WormBaseParasite"/>
        </authorList>
    </citation>
    <scope>IDENTIFICATION</scope>
    <source>
        <strain evidence="2">KR3021</strain>
    </source>
</reference>
<organism evidence="1 2">
    <name type="scientific">Rhabditophanes sp. KR3021</name>
    <dbReference type="NCBI Taxonomy" id="114890"/>
    <lineage>
        <taxon>Eukaryota</taxon>
        <taxon>Metazoa</taxon>
        <taxon>Ecdysozoa</taxon>
        <taxon>Nematoda</taxon>
        <taxon>Chromadorea</taxon>
        <taxon>Rhabditida</taxon>
        <taxon>Tylenchina</taxon>
        <taxon>Panagrolaimomorpha</taxon>
        <taxon>Strongyloidoidea</taxon>
        <taxon>Alloionematidae</taxon>
        <taxon>Rhabditophanes</taxon>
    </lineage>
</organism>
<sequence>MFQGRRLFASSAKWTNRELIYKEYGEPKNALSLLLKERDDQAREKQVLVKWIASPINPADINQIQGVYPVKPKLPAVGGNEGVGRVVSSLNPNFQEGDLVIPAQSGLGVWRDFGMHDGGDIFKIDPRFTMEQAACLQVNPSTAYRMLKDFASLGKNDLIVQNGATSAVGRYVIQMCKVWGIQSVNVVRNRDNIDDLKKELKDLGATEVFTEEEFVKEGKGFTNAKLGLNCVGGKSSLMVSRSLGRDGTMVTYGGMSKQPIQVMTGPFIFKNIKLAGFWMSDAYKHNTFDRKEMYDEILEMYLANKLETVKFNKIDLANYEEAFEAASNGGSKQMFFNDN</sequence>
<evidence type="ECO:0000313" key="2">
    <source>
        <dbReference type="WBParaSite" id="RSKR_0000503800.1"/>
    </source>
</evidence>
<protein>
    <submittedName>
        <fullName evidence="2">PKS_ER domain-containing protein</fullName>
    </submittedName>
</protein>
<dbReference type="Proteomes" id="UP000095286">
    <property type="component" value="Unplaced"/>
</dbReference>
<dbReference type="WBParaSite" id="RSKR_0000503800.1">
    <property type="protein sequence ID" value="RSKR_0000503800.1"/>
    <property type="gene ID" value="RSKR_0000503800"/>
</dbReference>
<accession>A0AC35TWE6</accession>
<evidence type="ECO:0000313" key="1">
    <source>
        <dbReference type="Proteomes" id="UP000095286"/>
    </source>
</evidence>